<accession>A0ABW1PRT8</accession>
<dbReference type="Proteomes" id="UP001596287">
    <property type="component" value="Unassembled WGS sequence"/>
</dbReference>
<protein>
    <submittedName>
        <fullName evidence="3">Peptidoglycan DD-metalloendopeptidase family protein</fullName>
    </submittedName>
</protein>
<name>A0ABW1PRT8_9FLAO</name>
<proteinExistence type="predicted"/>
<evidence type="ECO:0000259" key="2">
    <source>
        <dbReference type="Pfam" id="PF08239"/>
    </source>
</evidence>
<dbReference type="InterPro" id="IPR011055">
    <property type="entry name" value="Dup_hybrid_motif"/>
</dbReference>
<evidence type="ECO:0000313" key="4">
    <source>
        <dbReference type="Proteomes" id="UP001596287"/>
    </source>
</evidence>
<feature type="domain" description="M23ase beta-sheet core" evidence="1">
    <location>
        <begin position="197"/>
        <end position="295"/>
    </location>
</feature>
<feature type="domain" description="SH3b" evidence="2">
    <location>
        <begin position="325"/>
        <end position="373"/>
    </location>
</feature>
<dbReference type="PROSITE" id="PS51257">
    <property type="entry name" value="PROKAR_LIPOPROTEIN"/>
    <property type="match status" value="1"/>
</dbReference>
<dbReference type="PANTHER" id="PTHR21666:SF268">
    <property type="entry name" value="PEPTIDASE M23 DOMAIN-CONTAINING PROTEIN"/>
    <property type="match status" value="1"/>
</dbReference>
<dbReference type="PANTHER" id="PTHR21666">
    <property type="entry name" value="PEPTIDASE-RELATED"/>
    <property type="match status" value="1"/>
</dbReference>
<gene>
    <name evidence="3" type="ORF">ACFPVY_13625</name>
</gene>
<dbReference type="CDD" id="cd12797">
    <property type="entry name" value="M23_peptidase"/>
    <property type="match status" value="1"/>
</dbReference>
<dbReference type="EMBL" id="JBHSQB010000009">
    <property type="protein sequence ID" value="MFC6097691.1"/>
    <property type="molecule type" value="Genomic_DNA"/>
</dbReference>
<keyword evidence="4" id="KW-1185">Reference proteome</keyword>
<dbReference type="Pfam" id="PF01551">
    <property type="entry name" value="Peptidase_M23"/>
    <property type="match status" value="1"/>
</dbReference>
<dbReference type="SUPFAM" id="SSF51261">
    <property type="entry name" value="Duplicated hybrid motif"/>
    <property type="match status" value="1"/>
</dbReference>
<organism evidence="3 4">
    <name type="scientific">Flavobacterium qiangtangense</name>
    <dbReference type="NCBI Taxonomy" id="1442595"/>
    <lineage>
        <taxon>Bacteria</taxon>
        <taxon>Pseudomonadati</taxon>
        <taxon>Bacteroidota</taxon>
        <taxon>Flavobacteriia</taxon>
        <taxon>Flavobacteriales</taxon>
        <taxon>Flavobacteriaceae</taxon>
        <taxon>Flavobacterium</taxon>
    </lineage>
</organism>
<dbReference type="InterPro" id="IPR016047">
    <property type="entry name" value="M23ase_b-sheet_dom"/>
</dbReference>
<dbReference type="Gene3D" id="2.70.70.10">
    <property type="entry name" value="Glucose Permease (Domain IIA)"/>
    <property type="match status" value="1"/>
</dbReference>
<dbReference type="InterPro" id="IPR003646">
    <property type="entry name" value="SH3-like_bac-type"/>
</dbReference>
<reference evidence="4" key="1">
    <citation type="journal article" date="2019" name="Int. J. Syst. Evol. Microbiol.">
        <title>The Global Catalogue of Microorganisms (GCM) 10K type strain sequencing project: providing services to taxonomists for standard genome sequencing and annotation.</title>
        <authorList>
            <consortium name="The Broad Institute Genomics Platform"/>
            <consortium name="The Broad Institute Genome Sequencing Center for Infectious Disease"/>
            <person name="Wu L."/>
            <person name="Ma J."/>
        </authorList>
    </citation>
    <scope>NUCLEOTIDE SEQUENCE [LARGE SCALE GENOMIC DNA]</scope>
    <source>
        <strain evidence="4">CCUG 49679</strain>
    </source>
</reference>
<evidence type="ECO:0000313" key="3">
    <source>
        <dbReference type="EMBL" id="MFC6097691.1"/>
    </source>
</evidence>
<dbReference type="InterPro" id="IPR050570">
    <property type="entry name" value="Cell_wall_metabolism_enzyme"/>
</dbReference>
<evidence type="ECO:0000259" key="1">
    <source>
        <dbReference type="Pfam" id="PF01551"/>
    </source>
</evidence>
<sequence length="379" mass="41980">MKRRIIVYPLVFGFMALLLLGCANITKVTDSITNPDARKIYEREFKTQPAVFEAWTAVFEQSKLDSLSVSLPYGEKGKFIPTKNVAYSYTLQLIEGEVLTANVERDSIKQQVFIDVFEWNEGSKTFVEAIKTDTSKIEYVPKNSGVYKIIIQPEIGADSDFFIALNKKPVYGFPVSGKGNAAIQSFWGNVRDGGKRSHEGIDIFAKKGTPVVAVYDGTISRTGNMGLGGKQVWQRTGLFGNSIYYAHLDSIAIESGAKVKAGDTLGFVGNTGNARFTPPHLHFGIYKGYQGAVDPLPFVYETAQITSKSYPKNFKNNYLKVKGSKANLRKNPETNGAKVGELLADEKIILLGQTKDWLHIRTALNQKAFLHKSLAIEIK</sequence>
<dbReference type="RefSeq" id="WP_379792655.1">
    <property type="nucleotide sequence ID" value="NZ_JBHSQB010000009.1"/>
</dbReference>
<dbReference type="Gene3D" id="2.30.30.40">
    <property type="entry name" value="SH3 Domains"/>
    <property type="match status" value="1"/>
</dbReference>
<comment type="caution">
    <text evidence="3">The sequence shown here is derived from an EMBL/GenBank/DDBJ whole genome shotgun (WGS) entry which is preliminary data.</text>
</comment>
<dbReference type="Pfam" id="PF08239">
    <property type="entry name" value="SH3_3"/>
    <property type="match status" value="1"/>
</dbReference>